<name>A0AAD2DAP9_EUPCR</name>
<feature type="region of interest" description="Disordered" evidence="1">
    <location>
        <begin position="283"/>
        <end position="307"/>
    </location>
</feature>
<evidence type="ECO:0000313" key="3">
    <source>
        <dbReference type="Proteomes" id="UP001295684"/>
    </source>
</evidence>
<dbReference type="Proteomes" id="UP001295684">
    <property type="component" value="Unassembled WGS sequence"/>
</dbReference>
<proteinExistence type="predicted"/>
<gene>
    <name evidence="2" type="ORF">ECRASSUSDP1_LOCUS29102</name>
</gene>
<accession>A0AAD2DAP9</accession>
<comment type="caution">
    <text evidence="2">The sequence shown here is derived from an EMBL/GenBank/DDBJ whole genome shotgun (WGS) entry which is preliminary data.</text>
</comment>
<keyword evidence="3" id="KW-1185">Reference proteome</keyword>
<organism evidence="2 3">
    <name type="scientific">Euplotes crassus</name>
    <dbReference type="NCBI Taxonomy" id="5936"/>
    <lineage>
        <taxon>Eukaryota</taxon>
        <taxon>Sar</taxon>
        <taxon>Alveolata</taxon>
        <taxon>Ciliophora</taxon>
        <taxon>Intramacronucleata</taxon>
        <taxon>Spirotrichea</taxon>
        <taxon>Hypotrichia</taxon>
        <taxon>Euplotida</taxon>
        <taxon>Euplotidae</taxon>
        <taxon>Moneuplotes</taxon>
    </lineage>
</organism>
<reference evidence="2" key="1">
    <citation type="submission" date="2023-07" db="EMBL/GenBank/DDBJ databases">
        <authorList>
            <consortium name="AG Swart"/>
            <person name="Singh M."/>
            <person name="Singh A."/>
            <person name="Seah K."/>
            <person name="Emmerich C."/>
        </authorList>
    </citation>
    <scope>NUCLEOTIDE SEQUENCE</scope>
    <source>
        <strain evidence="2">DP1</strain>
    </source>
</reference>
<dbReference type="AlphaFoldDB" id="A0AAD2DAP9"/>
<evidence type="ECO:0000313" key="2">
    <source>
        <dbReference type="EMBL" id="CAI2387469.1"/>
    </source>
</evidence>
<protein>
    <submittedName>
        <fullName evidence="2">Uncharacterized protein</fullName>
    </submittedName>
</protein>
<dbReference type="EMBL" id="CAMPGE010029976">
    <property type="protein sequence ID" value="CAI2387469.1"/>
    <property type="molecule type" value="Genomic_DNA"/>
</dbReference>
<evidence type="ECO:0000256" key="1">
    <source>
        <dbReference type="SAM" id="MobiDB-lite"/>
    </source>
</evidence>
<sequence length="307" mass="34865">MKNHFSAQKFSKIAKQLKSLKTQKVEISSSARKFSCVTPQRINQGSNLISSGSEVKGVRRCTNGPKNLLKVVLLKNTFSKLSDKAEASDLKLSPTVKKRSTIELITIQKDCYDRFNKQRESMRKIEGIENIEEARPSNEVEPKNRNLSVGAIKSQVIKLPVPKATTSIKKMRRANMKKIMGLKSFSSEANLSQTLTKSSDKANNYFSPPVMKLAPQARRIGPMFDLGIKNDLKRRNLSRKMLEKRFSELPKKELLNLSRTRKNTQENCDPKMKSFVQGIQLPKLPPIYPTKGQKMNKKTPYKSTNSY</sequence>